<reference evidence="3" key="1">
    <citation type="submission" date="2021-01" db="EMBL/GenBank/DDBJ databases">
        <title>Caligus Genome Assembly.</title>
        <authorList>
            <person name="Gallardo-Escarate C."/>
        </authorList>
    </citation>
    <scope>NUCLEOTIDE SEQUENCE [LARGE SCALE GENOMIC DNA]</scope>
</reference>
<accession>A0A7T8HHJ6</accession>
<keyword evidence="3" id="KW-1185">Reference proteome</keyword>
<gene>
    <name evidence="2" type="ORF">FKW44_011134</name>
</gene>
<organism evidence="2 3">
    <name type="scientific">Caligus rogercresseyi</name>
    <name type="common">Sea louse</name>
    <dbReference type="NCBI Taxonomy" id="217165"/>
    <lineage>
        <taxon>Eukaryota</taxon>
        <taxon>Metazoa</taxon>
        <taxon>Ecdysozoa</taxon>
        <taxon>Arthropoda</taxon>
        <taxon>Crustacea</taxon>
        <taxon>Multicrustacea</taxon>
        <taxon>Hexanauplia</taxon>
        <taxon>Copepoda</taxon>
        <taxon>Siphonostomatoida</taxon>
        <taxon>Caligidae</taxon>
        <taxon>Caligus</taxon>
    </lineage>
</organism>
<protein>
    <submittedName>
        <fullName evidence="2">Uncharacterized protein</fullName>
    </submittedName>
</protein>
<name>A0A7T8HHJ6_CALRO</name>
<dbReference type="AlphaFoldDB" id="A0A7T8HHJ6"/>
<dbReference type="Proteomes" id="UP000595437">
    <property type="component" value="Chromosome 7"/>
</dbReference>
<feature type="non-terminal residue" evidence="2">
    <location>
        <position position="103"/>
    </location>
</feature>
<feature type="region of interest" description="Disordered" evidence="1">
    <location>
        <begin position="55"/>
        <end position="74"/>
    </location>
</feature>
<evidence type="ECO:0000256" key="1">
    <source>
        <dbReference type="SAM" id="MobiDB-lite"/>
    </source>
</evidence>
<proteinExistence type="predicted"/>
<evidence type="ECO:0000313" key="3">
    <source>
        <dbReference type="Proteomes" id="UP000595437"/>
    </source>
</evidence>
<feature type="non-terminal residue" evidence="2">
    <location>
        <position position="1"/>
    </location>
</feature>
<evidence type="ECO:0000313" key="2">
    <source>
        <dbReference type="EMBL" id="QQP50207.1"/>
    </source>
</evidence>
<feature type="region of interest" description="Disordered" evidence="1">
    <location>
        <begin position="1"/>
        <end position="38"/>
    </location>
</feature>
<dbReference type="EMBL" id="CP045896">
    <property type="protein sequence ID" value="QQP50207.1"/>
    <property type="molecule type" value="Genomic_DNA"/>
</dbReference>
<sequence length="103" mass="11813">NKTQRVKVLSGPPDSAERRQVWREPTGSRFSTPSCETDSEKTRILMGIHLQAEAGIDPALPAGTTTDRKHHDRVPEDDWEALSQRKKDKIRLKDWLFIMDQCT</sequence>